<dbReference type="InterPro" id="IPR029039">
    <property type="entry name" value="Flavoprotein-like_sf"/>
</dbReference>
<evidence type="ECO:0000256" key="3">
    <source>
        <dbReference type="ARBA" id="ARBA00048983"/>
    </source>
</evidence>
<dbReference type="InterPro" id="IPR050712">
    <property type="entry name" value="NAD(P)H-dep_reductase"/>
</dbReference>
<dbReference type="SUPFAM" id="SSF52218">
    <property type="entry name" value="Flavoproteins"/>
    <property type="match status" value="1"/>
</dbReference>
<name>A0AAW2K1U0_SESRA</name>
<dbReference type="AlphaFoldDB" id="A0AAW2K1U0"/>
<dbReference type="PANTHER" id="PTHR30543">
    <property type="entry name" value="CHROMATE REDUCTASE"/>
    <property type="match status" value="1"/>
</dbReference>
<dbReference type="GO" id="GO:0015979">
    <property type="term" value="P:photosynthesis"/>
    <property type="evidence" value="ECO:0007669"/>
    <property type="project" value="InterPro"/>
</dbReference>
<evidence type="ECO:0000256" key="4">
    <source>
        <dbReference type="SAM" id="SignalP"/>
    </source>
</evidence>
<gene>
    <name evidence="6" type="ORF">Sradi_6356200</name>
</gene>
<comment type="catalytic activity">
    <reaction evidence="3">
        <text>a quinone + NADPH + H(+) = a quinol + NADP(+)</text>
        <dbReference type="Rhea" id="RHEA:46164"/>
        <dbReference type="ChEBI" id="CHEBI:15378"/>
        <dbReference type="ChEBI" id="CHEBI:24646"/>
        <dbReference type="ChEBI" id="CHEBI:57783"/>
        <dbReference type="ChEBI" id="CHEBI:58349"/>
        <dbReference type="ChEBI" id="CHEBI:132124"/>
        <dbReference type="EC" id="1.6.5.2"/>
    </reaction>
</comment>
<evidence type="ECO:0000256" key="1">
    <source>
        <dbReference type="ARBA" id="ARBA00012648"/>
    </source>
</evidence>
<sequence length="301" mass="32923">MGDHVIGSSLAGWLLWLFSSRPGRQPPAECSGRVSMTKTNSIPSARAGLTVRALQQNPAETETSRRSMLGLLAAGFASTSFVETVLAETKIPILPAAPVRIAGIPGSLREGSLNKRLINAASEIAKTISPTIEVEYVDIDSLPLINTDLVKNKKYPAEVEAFFKKLRSVDGILFASPEYNYSVAGPLKNAIDWASMEKDVLKDKTAAIVSSGWDLGGARSQYHLRQIGIRPDIYFINSPEVFVNESTPVFDSDGNFTDDNVHKKLKELLVSLNNFTLRLRPCSVYPRPWPVPLEQPADALD</sequence>
<dbReference type="EMBL" id="JACGWJ010000030">
    <property type="protein sequence ID" value="KAL0300794.1"/>
    <property type="molecule type" value="Genomic_DNA"/>
</dbReference>
<protein>
    <recommendedName>
        <fullName evidence="1">NAD(P)H dehydrogenase (quinone)</fullName>
        <ecNumber evidence="1">1.6.5.2</ecNumber>
    </recommendedName>
</protein>
<dbReference type="GO" id="GO:0003955">
    <property type="term" value="F:NAD(P)H dehydrogenase (quinone) activity"/>
    <property type="evidence" value="ECO:0007669"/>
    <property type="project" value="UniProtKB-EC"/>
</dbReference>
<dbReference type="Pfam" id="PF03358">
    <property type="entry name" value="FMN_red"/>
    <property type="match status" value="1"/>
</dbReference>
<dbReference type="EC" id="1.6.5.2" evidence="1"/>
<dbReference type="GO" id="GO:0005829">
    <property type="term" value="C:cytosol"/>
    <property type="evidence" value="ECO:0007669"/>
    <property type="project" value="TreeGrafter"/>
</dbReference>
<dbReference type="GO" id="GO:0019898">
    <property type="term" value="C:extrinsic component of membrane"/>
    <property type="evidence" value="ECO:0007669"/>
    <property type="project" value="InterPro"/>
</dbReference>
<proteinExistence type="predicted"/>
<evidence type="ECO:0000313" key="6">
    <source>
        <dbReference type="EMBL" id="KAL0300794.1"/>
    </source>
</evidence>
<organism evidence="6">
    <name type="scientific">Sesamum radiatum</name>
    <name type="common">Black benniseed</name>
    <dbReference type="NCBI Taxonomy" id="300843"/>
    <lineage>
        <taxon>Eukaryota</taxon>
        <taxon>Viridiplantae</taxon>
        <taxon>Streptophyta</taxon>
        <taxon>Embryophyta</taxon>
        <taxon>Tracheophyta</taxon>
        <taxon>Spermatophyta</taxon>
        <taxon>Magnoliopsida</taxon>
        <taxon>eudicotyledons</taxon>
        <taxon>Gunneridae</taxon>
        <taxon>Pentapetalae</taxon>
        <taxon>asterids</taxon>
        <taxon>lamiids</taxon>
        <taxon>Lamiales</taxon>
        <taxon>Pedaliaceae</taxon>
        <taxon>Sesamum</taxon>
    </lineage>
</organism>
<comment type="caution">
    <text evidence="6">The sequence shown here is derived from an EMBL/GenBank/DDBJ whole genome shotgun (WGS) entry which is preliminary data.</text>
</comment>
<keyword evidence="4" id="KW-0732">Signal</keyword>
<dbReference type="InterPro" id="IPR008797">
    <property type="entry name" value="PSII_PsbQ"/>
</dbReference>
<feature type="signal peptide" evidence="4">
    <location>
        <begin position="1"/>
        <end position="23"/>
    </location>
</feature>
<dbReference type="Pfam" id="PF05757">
    <property type="entry name" value="PsbQ"/>
    <property type="match status" value="1"/>
</dbReference>
<dbReference type="GO" id="GO:0005509">
    <property type="term" value="F:calcium ion binding"/>
    <property type="evidence" value="ECO:0007669"/>
    <property type="project" value="InterPro"/>
</dbReference>
<dbReference type="GO" id="GO:0010181">
    <property type="term" value="F:FMN binding"/>
    <property type="evidence" value="ECO:0007669"/>
    <property type="project" value="TreeGrafter"/>
</dbReference>
<evidence type="ECO:0000256" key="2">
    <source>
        <dbReference type="ARBA" id="ARBA00047678"/>
    </source>
</evidence>
<accession>A0AAW2K1U0</accession>
<dbReference type="InterPro" id="IPR005025">
    <property type="entry name" value="FMN_Rdtase-like_dom"/>
</dbReference>
<comment type="catalytic activity">
    <reaction evidence="2">
        <text>a quinone + NADH + H(+) = a quinol + NAD(+)</text>
        <dbReference type="Rhea" id="RHEA:46160"/>
        <dbReference type="ChEBI" id="CHEBI:15378"/>
        <dbReference type="ChEBI" id="CHEBI:24646"/>
        <dbReference type="ChEBI" id="CHEBI:57540"/>
        <dbReference type="ChEBI" id="CHEBI:57945"/>
        <dbReference type="ChEBI" id="CHEBI:132124"/>
        <dbReference type="EC" id="1.6.5.2"/>
    </reaction>
</comment>
<dbReference type="PANTHER" id="PTHR30543:SF21">
    <property type="entry name" value="NAD(P)H-DEPENDENT FMN REDUCTASE LOT6"/>
    <property type="match status" value="1"/>
</dbReference>
<dbReference type="GO" id="GO:0009654">
    <property type="term" value="C:photosystem II oxygen evolving complex"/>
    <property type="evidence" value="ECO:0007669"/>
    <property type="project" value="InterPro"/>
</dbReference>
<feature type="domain" description="NADPH-dependent FMN reductase-like" evidence="5">
    <location>
        <begin position="100"/>
        <end position="246"/>
    </location>
</feature>
<reference evidence="6" key="2">
    <citation type="journal article" date="2024" name="Plant">
        <title>Genomic evolution and insights into agronomic trait innovations of Sesamum species.</title>
        <authorList>
            <person name="Miao H."/>
            <person name="Wang L."/>
            <person name="Qu L."/>
            <person name="Liu H."/>
            <person name="Sun Y."/>
            <person name="Le M."/>
            <person name="Wang Q."/>
            <person name="Wei S."/>
            <person name="Zheng Y."/>
            <person name="Lin W."/>
            <person name="Duan Y."/>
            <person name="Cao H."/>
            <person name="Xiong S."/>
            <person name="Wang X."/>
            <person name="Wei L."/>
            <person name="Li C."/>
            <person name="Ma Q."/>
            <person name="Ju M."/>
            <person name="Zhao R."/>
            <person name="Li G."/>
            <person name="Mu C."/>
            <person name="Tian Q."/>
            <person name="Mei H."/>
            <person name="Zhang T."/>
            <person name="Gao T."/>
            <person name="Zhang H."/>
        </authorList>
    </citation>
    <scope>NUCLEOTIDE SEQUENCE</scope>
    <source>
        <strain evidence="6">G02</strain>
    </source>
</reference>
<reference evidence="6" key="1">
    <citation type="submission" date="2020-06" db="EMBL/GenBank/DDBJ databases">
        <authorList>
            <person name="Li T."/>
            <person name="Hu X."/>
            <person name="Zhang T."/>
            <person name="Song X."/>
            <person name="Zhang H."/>
            <person name="Dai N."/>
            <person name="Sheng W."/>
            <person name="Hou X."/>
            <person name="Wei L."/>
        </authorList>
    </citation>
    <scope>NUCLEOTIDE SEQUENCE</scope>
    <source>
        <strain evidence="6">G02</strain>
        <tissue evidence="6">Leaf</tissue>
    </source>
</reference>
<dbReference type="Gene3D" id="3.40.50.360">
    <property type="match status" value="1"/>
</dbReference>
<feature type="chain" id="PRO_5043833965" description="NAD(P)H dehydrogenase (quinone)" evidence="4">
    <location>
        <begin position="24"/>
        <end position="301"/>
    </location>
</feature>
<evidence type="ECO:0000259" key="5">
    <source>
        <dbReference type="Pfam" id="PF03358"/>
    </source>
</evidence>